<dbReference type="PANTHER" id="PTHR45644">
    <property type="entry name" value="AAA ATPASE, PUTATIVE (AFU_ORTHOLOGUE AFUA_2G12920)-RELATED-RELATED"/>
    <property type="match status" value="1"/>
</dbReference>
<keyword evidence="2 5" id="KW-0547">Nucleotide-binding</keyword>
<evidence type="ECO:0000256" key="4">
    <source>
        <dbReference type="ARBA" id="ARBA00023128"/>
    </source>
</evidence>
<dbReference type="AlphaFoldDB" id="A0A1Y2I036"/>
<feature type="domain" description="AAA ATPase AAA+ lid" evidence="8">
    <location>
        <begin position="300"/>
        <end position="335"/>
    </location>
</feature>
<dbReference type="InterPro" id="IPR041569">
    <property type="entry name" value="AAA_lid_3"/>
</dbReference>
<dbReference type="PANTHER" id="PTHR45644:SF3">
    <property type="entry name" value="FI08533P-RELATED"/>
    <property type="match status" value="1"/>
</dbReference>
<feature type="compositionally biased region" description="Acidic residues" evidence="6">
    <location>
        <begin position="364"/>
        <end position="378"/>
    </location>
</feature>
<dbReference type="InterPro" id="IPR027417">
    <property type="entry name" value="P-loop_NTPase"/>
</dbReference>
<dbReference type="GO" id="GO:0016887">
    <property type="term" value="F:ATP hydrolysis activity"/>
    <property type="evidence" value="ECO:0007669"/>
    <property type="project" value="InterPro"/>
</dbReference>
<dbReference type="GO" id="GO:0005524">
    <property type="term" value="F:ATP binding"/>
    <property type="evidence" value="ECO:0007669"/>
    <property type="project" value="UniProtKB-KW"/>
</dbReference>
<accession>A0A1Y2I036</accession>
<comment type="caution">
    <text evidence="9">The sequence shown here is derived from an EMBL/GenBank/DDBJ whole genome shotgun (WGS) entry which is preliminary data.</text>
</comment>
<evidence type="ECO:0000259" key="8">
    <source>
        <dbReference type="Pfam" id="PF17862"/>
    </source>
</evidence>
<evidence type="ECO:0000256" key="3">
    <source>
        <dbReference type="ARBA" id="ARBA00022840"/>
    </source>
</evidence>
<dbReference type="SUPFAM" id="SSF52540">
    <property type="entry name" value="P-loop containing nucleoside triphosphate hydrolases"/>
    <property type="match status" value="1"/>
</dbReference>
<dbReference type="EMBL" id="MCFL01000005">
    <property type="protein sequence ID" value="ORZ39584.1"/>
    <property type="molecule type" value="Genomic_DNA"/>
</dbReference>
<keyword evidence="3 5" id="KW-0067">ATP-binding</keyword>
<evidence type="ECO:0000256" key="1">
    <source>
        <dbReference type="ARBA" id="ARBA00004304"/>
    </source>
</evidence>
<evidence type="ECO:0000313" key="10">
    <source>
        <dbReference type="Proteomes" id="UP000193411"/>
    </source>
</evidence>
<dbReference type="Pfam" id="PF00004">
    <property type="entry name" value="AAA"/>
    <property type="match status" value="1"/>
</dbReference>
<dbReference type="OrthoDB" id="10254455at2759"/>
<evidence type="ECO:0000256" key="2">
    <source>
        <dbReference type="ARBA" id="ARBA00022741"/>
    </source>
</evidence>
<dbReference type="InterPro" id="IPR003960">
    <property type="entry name" value="ATPase_AAA_CS"/>
</dbReference>
<organism evidence="9 10">
    <name type="scientific">Catenaria anguillulae PL171</name>
    <dbReference type="NCBI Taxonomy" id="765915"/>
    <lineage>
        <taxon>Eukaryota</taxon>
        <taxon>Fungi</taxon>
        <taxon>Fungi incertae sedis</taxon>
        <taxon>Blastocladiomycota</taxon>
        <taxon>Blastocladiomycetes</taxon>
        <taxon>Blastocladiales</taxon>
        <taxon>Catenariaceae</taxon>
        <taxon>Catenaria</taxon>
    </lineage>
</organism>
<dbReference type="GO" id="GO:0140570">
    <property type="term" value="P:extraction of mislocalized protein from mitochondrial outer membrane"/>
    <property type="evidence" value="ECO:0007669"/>
    <property type="project" value="TreeGrafter"/>
</dbReference>
<evidence type="ECO:0000256" key="6">
    <source>
        <dbReference type="SAM" id="MobiDB-lite"/>
    </source>
</evidence>
<dbReference type="Gene3D" id="3.40.50.300">
    <property type="entry name" value="P-loop containing nucleotide triphosphate hydrolases"/>
    <property type="match status" value="1"/>
</dbReference>
<dbReference type="PROSITE" id="PS00674">
    <property type="entry name" value="AAA"/>
    <property type="match status" value="1"/>
</dbReference>
<dbReference type="Proteomes" id="UP000193411">
    <property type="component" value="Unassembled WGS sequence"/>
</dbReference>
<feature type="region of interest" description="Disordered" evidence="6">
    <location>
        <begin position="362"/>
        <end position="385"/>
    </location>
</feature>
<evidence type="ECO:0000313" key="9">
    <source>
        <dbReference type="EMBL" id="ORZ39584.1"/>
    </source>
</evidence>
<protein>
    <submittedName>
        <fullName evidence="9">p-loop containing nucleoside triphosphate hydrolase protein</fullName>
    </submittedName>
</protein>
<keyword evidence="9" id="KW-0378">Hydrolase</keyword>
<dbReference type="Pfam" id="PF17862">
    <property type="entry name" value="AAA_lid_3"/>
    <property type="match status" value="1"/>
</dbReference>
<keyword evidence="10" id="KW-1185">Reference proteome</keyword>
<proteinExistence type="inferred from homology"/>
<evidence type="ECO:0000259" key="7">
    <source>
        <dbReference type="Pfam" id="PF00004"/>
    </source>
</evidence>
<dbReference type="STRING" id="765915.A0A1Y2I036"/>
<gene>
    <name evidence="9" type="ORF">BCR44DRAFT_1458365</name>
</gene>
<comment type="subcellular location">
    <subcellularLocation>
        <location evidence="1">Mitochondrion membrane</location>
        <topology evidence="1">Single-pass membrane protein</topology>
    </subcellularLocation>
</comment>
<reference evidence="9 10" key="1">
    <citation type="submission" date="2016-07" db="EMBL/GenBank/DDBJ databases">
        <title>Pervasive Adenine N6-methylation of Active Genes in Fungi.</title>
        <authorList>
            <consortium name="DOE Joint Genome Institute"/>
            <person name="Mondo S.J."/>
            <person name="Dannebaum R.O."/>
            <person name="Kuo R.C."/>
            <person name="Labutti K."/>
            <person name="Haridas S."/>
            <person name="Kuo A."/>
            <person name="Salamov A."/>
            <person name="Ahrendt S.R."/>
            <person name="Lipzen A."/>
            <person name="Sullivan W."/>
            <person name="Andreopoulos W.B."/>
            <person name="Clum A."/>
            <person name="Lindquist E."/>
            <person name="Daum C."/>
            <person name="Ramamoorthy G.K."/>
            <person name="Gryganskyi A."/>
            <person name="Culley D."/>
            <person name="Magnuson J.K."/>
            <person name="James T.Y."/>
            <person name="O'Malley M.A."/>
            <person name="Stajich J.E."/>
            <person name="Spatafora J.W."/>
            <person name="Visel A."/>
            <person name="Grigoriev I.V."/>
        </authorList>
    </citation>
    <scope>NUCLEOTIDE SEQUENCE [LARGE SCALE GENOMIC DNA]</scope>
    <source>
        <strain evidence="9 10">PL171</strain>
    </source>
</reference>
<dbReference type="Gene3D" id="1.10.8.60">
    <property type="match status" value="1"/>
</dbReference>
<dbReference type="GO" id="GO:0005741">
    <property type="term" value="C:mitochondrial outer membrane"/>
    <property type="evidence" value="ECO:0007669"/>
    <property type="project" value="TreeGrafter"/>
</dbReference>
<name>A0A1Y2I036_9FUNG</name>
<comment type="similarity">
    <text evidence="5">Belongs to the AAA ATPase family.</text>
</comment>
<dbReference type="InterPro" id="IPR051701">
    <property type="entry name" value="Mito_OM_Translocase_MSP1"/>
</dbReference>
<dbReference type="InterPro" id="IPR003959">
    <property type="entry name" value="ATPase_AAA_core"/>
</dbReference>
<evidence type="ECO:0000256" key="5">
    <source>
        <dbReference type="RuleBase" id="RU003651"/>
    </source>
</evidence>
<feature type="domain" description="ATPase AAA-type core" evidence="7">
    <location>
        <begin position="168"/>
        <end position="276"/>
    </location>
</feature>
<sequence>MSTSLDRSPWGAFLHKLLNFRLSPQGKKYLADVLLLGLSNIALYYTVRYIMARNDPVKNMYRKRKEQLARKQLDSATTSASALAVQALQDRLKALRLTEHEEVIASEIVSAADEGVVGFDHVGGLDNIIQSLQETVVLPLVHPHLFSSAGKNGLLAAPKGVLLRLQGIGRNFYQRARVTLTEKWFGESQKLVNALFSLAKKLEPSIIFLDEIDSFLRERRSSDHETTSMMKAEFLGLWDGLNSGESHRILVIGATNRPHDLDKAVLRRMPKRFAIKLPSADQRRKILSLMLKDTVLDGSFDMDFLVNNSNGYSGSDLKELCRNAAMIPVREFLRTAGTNVTQIDPKDVHVRPLRHTDFFKGDGDELNADYEEGDAEGFETDHDLD</sequence>
<keyword evidence="4" id="KW-0496">Mitochondrion</keyword>